<proteinExistence type="predicted"/>
<keyword evidence="1" id="KW-1133">Transmembrane helix</keyword>
<evidence type="ECO:0000313" key="2">
    <source>
        <dbReference type="EMBL" id="RCK04054.1"/>
    </source>
</evidence>
<evidence type="ECO:0000313" key="3">
    <source>
        <dbReference type="Proteomes" id="UP000252419"/>
    </source>
</evidence>
<reference evidence="2 3" key="1">
    <citation type="submission" date="2014-07" db="EMBL/GenBank/DDBJ databases">
        <title>Draft genome sequence of Thalassospira xianhensis P-4 (MCCC 1A02616).</title>
        <authorList>
            <person name="Lai Q."/>
            <person name="Shao Z."/>
        </authorList>
    </citation>
    <scope>NUCLEOTIDE SEQUENCE [LARGE SCALE GENOMIC DNA]</scope>
    <source>
        <strain evidence="2 3">MCCC 1A02616</strain>
    </source>
</reference>
<organism evidence="2 3">
    <name type="scientific">Thalassospira xianhensis MCCC 1A02616</name>
    <dbReference type="NCBI Taxonomy" id="1177929"/>
    <lineage>
        <taxon>Bacteria</taxon>
        <taxon>Pseudomonadati</taxon>
        <taxon>Pseudomonadota</taxon>
        <taxon>Alphaproteobacteria</taxon>
        <taxon>Rhodospirillales</taxon>
        <taxon>Thalassospiraceae</taxon>
        <taxon>Thalassospira</taxon>
    </lineage>
</organism>
<name>A0A367U9U9_9PROT</name>
<dbReference type="AlphaFoldDB" id="A0A367U9U9"/>
<sequence>MRGHLLFFKTWFEWIFYMVFMFFRLCAIFANEVAFCPRYHHFLLRSASLNGSVSGKALFFLAGPILSNDHIKGEK</sequence>
<evidence type="ECO:0000256" key="1">
    <source>
        <dbReference type="SAM" id="Phobius"/>
    </source>
</evidence>
<dbReference type="EMBL" id="JPWA01000038">
    <property type="protein sequence ID" value="RCK04054.1"/>
    <property type="molecule type" value="Genomic_DNA"/>
</dbReference>
<keyword evidence="3" id="KW-1185">Reference proteome</keyword>
<feature type="transmembrane region" description="Helical" evidence="1">
    <location>
        <begin position="14"/>
        <end position="35"/>
    </location>
</feature>
<keyword evidence="1" id="KW-0472">Membrane</keyword>
<dbReference type="Proteomes" id="UP000252419">
    <property type="component" value="Unassembled WGS sequence"/>
</dbReference>
<comment type="caution">
    <text evidence="2">The sequence shown here is derived from an EMBL/GenBank/DDBJ whole genome shotgun (WGS) entry which is preliminary data.</text>
</comment>
<protein>
    <submittedName>
        <fullName evidence="2">Uncharacterized protein</fullName>
    </submittedName>
</protein>
<accession>A0A367U9U9</accession>
<gene>
    <name evidence="2" type="ORF">TH5_21910</name>
</gene>
<keyword evidence="1" id="KW-0812">Transmembrane</keyword>